<dbReference type="InterPro" id="IPR013783">
    <property type="entry name" value="Ig-like_fold"/>
</dbReference>
<dbReference type="PANTHER" id="PTHR36108">
    <property type="entry name" value="COLOSSIN-B-RELATED"/>
    <property type="match status" value="1"/>
</dbReference>
<evidence type="ECO:0000313" key="5">
    <source>
        <dbReference type="EMBL" id="KAK5580873.1"/>
    </source>
</evidence>
<dbReference type="EMBL" id="JAVFKY010000002">
    <property type="protein sequence ID" value="KAK5580873.1"/>
    <property type="molecule type" value="Genomic_DNA"/>
</dbReference>
<comment type="similarity">
    <text evidence="1">Belongs to the serine-aspartate repeat-containing protein (SDr) family.</text>
</comment>
<dbReference type="PANTHER" id="PTHR36108:SF13">
    <property type="entry name" value="COLOSSIN-B-RELATED"/>
    <property type="match status" value="1"/>
</dbReference>
<name>A0AAN7U6K1_9MYCE</name>
<sequence>MIKIIKKLNFLLLIIILLLNIKSLNGKIVYGDILSFERVLSPEIGKNITLPWGDEKVVRLCNPFGDEKVPIVVSNNIPLGKEVSNDEDFLSMFGNHSFATLLAHFNCKKSEETCIRINTITPQFTSCLLIASIDGYDHVTFNSSLGGVPTNMNSWKVDTVGKFSNYLPKAGRIIVKNDTRQISLGCFEESSKNNLNYVLIHPTKPIDTIDICYKSFSEASEYVLYGLLDCGDASKSSFSISGYVFSDKYYSSNRTNNPPITGQTVYIKQRSGLVYDLDGKPVTQAITDERGFYYFNNIPSGDYQVYIRPSDPTTQFSPITDLNLEDAYTNKATNGSIEAYVFINGSGVVPVSKTNFDDIMLTSVYVIREMNIGILPKNISLIGMIFIDYNANGIMDVDIANTSATDTPFSGVKVQLIDGNRVVREVITGADGLFSFPDVPYISTGYIATIYTPTGYVMTNYPFPPAPSPGEIINLEIVPETELLVGLINNDNYCQDAPLMAIICYANQGYNESHADDPVLITFPSTATKHLYNMPHGTVQHVAAHKDIGSVYGIGIDRNTGDIFTSSFMKYFSGFGPNGTGAIYKSTTKNNNYQSSLYFDLNRAMNQIDYCGTDSHVYPMDNYDEGVEKVGKIAFGDLDIHNGSLYTIALASRELLRVSISDPTDFQLYNIYNPCIDEPDDWRPFALGIRHGNIIIGGVCTMESNPVTKPVGYVMEMGGNIILQIPLDFPRGCKSFGGSFCIPGDYTPWSSVYFDSQPWISDLTMDGENMIISIRDRGGDLDRDVGTYDILRACFNGDQLILENSGSCGGVNGAHLLPSGYFGTPDGINGGEYYNDNFYYPTDNDGHDNVASTAGVVIPGYHTLFGSSLDIDSVGQGTVKVWDNTNGLLLYGIGVYLQNNENPTNNFGKANGLGDMEPICYNYIK</sequence>
<evidence type="ECO:0008006" key="7">
    <source>
        <dbReference type="Google" id="ProtNLM"/>
    </source>
</evidence>
<accession>A0AAN7U6K1</accession>
<protein>
    <recommendedName>
        <fullName evidence="7">SD-repeat containing protein B domain-containing protein</fullName>
    </recommendedName>
</protein>
<dbReference type="SUPFAM" id="SSF117074">
    <property type="entry name" value="Hypothetical protein PA1324"/>
    <property type="match status" value="2"/>
</dbReference>
<comment type="caution">
    <text evidence="5">The sequence shown here is derived from an EMBL/GenBank/DDBJ whole genome shotgun (WGS) entry which is preliminary data.</text>
</comment>
<evidence type="ECO:0000313" key="6">
    <source>
        <dbReference type="Proteomes" id="UP001344447"/>
    </source>
</evidence>
<evidence type="ECO:0000256" key="3">
    <source>
        <dbReference type="ARBA" id="ARBA00022729"/>
    </source>
</evidence>
<keyword evidence="2" id="KW-0964">Secreted</keyword>
<gene>
    <name evidence="5" type="ORF">RB653_000897</name>
</gene>
<feature type="signal peptide" evidence="4">
    <location>
        <begin position="1"/>
        <end position="26"/>
    </location>
</feature>
<evidence type="ECO:0000256" key="1">
    <source>
        <dbReference type="ARBA" id="ARBA00007257"/>
    </source>
</evidence>
<organism evidence="5 6">
    <name type="scientific">Dictyostelium firmibasis</name>
    <dbReference type="NCBI Taxonomy" id="79012"/>
    <lineage>
        <taxon>Eukaryota</taxon>
        <taxon>Amoebozoa</taxon>
        <taxon>Evosea</taxon>
        <taxon>Eumycetozoa</taxon>
        <taxon>Dictyostelia</taxon>
        <taxon>Dictyosteliales</taxon>
        <taxon>Dictyosteliaceae</taxon>
        <taxon>Dictyostelium</taxon>
    </lineage>
</organism>
<keyword evidence="3 4" id="KW-0732">Signal</keyword>
<evidence type="ECO:0000256" key="4">
    <source>
        <dbReference type="SAM" id="SignalP"/>
    </source>
</evidence>
<keyword evidence="6" id="KW-1185">Reference proteome</keyword>
<dbReference type="Gene3D" id="2.60.40.10">
    <property type="entry name" value="Immunoglobulins"/>
    <property type="match status" value="2"/>
</dbReference>
<dbReference type="Proteomes" id="UP001344447">
    <property type="component" value="Unassembled WGS sequence"/>
</dbReference>
<feature type="chain" id="PRO_5042942569" description="SD-repeat containing protein B domain-containing protein" evidence="4">
    <location>
        <begin position="27"/>
        <end position="925"/>
    </location>
</feature>
<proteinExistence type="inferred from homology"/>
<reference evidence="5 6" key="1">
    <citation type="submission" date="2023-11" db="EMBL/GenBank/DDBJ databases">
        <title>Dfirmibasis_genome.</title>
        <authorList>
            <person name="Edelbroek B."/>
            <person name="Kjellin J."/>
            <person name="Jerlstrom-Hultqvist J."/>
            <person name="Soderbom F."/>
        </authorList>
    </citation>
    <scope>NUCLEOTIDE SEQUENCE [LARGE SCALE GENOMIC DNA]</scope>
    <source>
        <strain evidence="5 6">TNS-C-14</strain>
    </source>
</reference>
<evidence type="ECO:0000256" key="2">
    <source>
        <dbReference type="ARBA" id="ARBA00022525"/>
    </source>
</evidence>
<dbReference type="AlphaFoldDB" id="A0AAN7U6K1"/>